<dbReference type="EMBL" id="LT960614">
    <property type="protein sequence ID" value="SON53880.1"/>
    <property type="molecule type" value="Genomic_DNA"/>
</dbReference>
<gene>
    <name evidence="3" type="ORF">HDIA_0339</name>
</gene>
<dbReference type="PANTHER" id="PTHR42928:SF5">
    <property type="entry name" value="BLR1237 PROTEIN"/>
    <property type="match status" value="1"/>
</dbReference>
<keyword evidence="2" id="KW-0732">Signal</keyword>
<dbReference type="Proteomes" id="UP000223606">
    <property type="component" value="Chromosome 1"/>
</dbReference>
<name>A0A2C9D0U9_9HYPH</name>
<reference evidence="4" key="1">
    <citation type="submission" date="2017-09" db="EMBL/GenBank/DDBJ databases">
        <title>Genome sequence of Nannocystis excedens DSM 71.</title>
        <authorList>
            <person name="Blom J."/>
        </authorList>
    </citation>
    <scope>NUCLEOTIDE SEQUENCE [LARGE SCALE GENOMIC DNA]</scope>
    <source>
        <strain evidence="4">type strain: E19</strain>
    </source>
</reference>
<evidence type="ECO:0000313" key="4">
    <source>
        <dbReference type="Proteomes" id="UP000223606"/>
    </source>
</evidence>
<dbReference type="OrthoDB" id="7817633at2"/>
<comment type="similarity">
    <text evidence="1">Belongs to the UPF0065 (bug) family.</text>
</comment>
<evidence type="ECO:0000256" key="2">
    <source>
        <dbReference type="SAM" id="SignalP"/>
    </source>
</evidence>
<proteinExistence type="inferred from homology"/>
<dbReference type="SUPFAM" id="SSF53850">
    <property type="entry name" value="Periplasmic binding protein-like II"/>
    <property type="match status" value="1"/>
</dbReference>
<feature type="chain" id="PRO_5013356338" evidence="2">
    <location>
        <begin position="41"/>
        <end position="357"/>
    </location>
</feature>
<dbReference type="AlphaFoldDB" id="A0A2C9D0U9"/>
<feature type="signal peptide" evidence="2">
    <location>
        <begin position="1"/>
        <end position="40"/>
    </location>
</feature>
<sequence>MKIEATITKMTDAAFAKVARRAALPMLLPLAIATATPGMAQDGAACPFFKDKTVELIVPFSAGGGFDTYGRMVAKHMGTHLGAANMIVRNEPGAGGLLATNKTWTAEPDGLRIQLMSASGMMTAELGGAPGVQFKSGEFSWIGRVSGEPDVIVTSPGGPISTPDDLAKISGERKVRIGSSGVGDIDYVEATLETKVFGLNSDVITGFSGAPEVYSSLARGELDLFTSSLSAAMAAKKADSAKLLWVFGKEPLEGMPDVKPIATVVPKEYVSLVNAHSGVVAASRSLAGPPGIPADRLECLRDAFDETMASDELKAESKTLNRPVSPMSGAEIDSMIKDVMNNAPESYVDILKSSYGN</sequence>
<organism evidence="3 4">
    <name type="scientific">Hartmannibacter diazotrophicus</name>
    <dbReference type="NCBI Taxonomy" id="1482074"/>
    <lineage>
        <taxon>Bacteria</taxon>
        <taxon>Pseudomonadati</taxon>
        <taxon>Pseudomonadota</taxon>
        <taxon>Alphaproteobacteria</taxon>
        <taxon>Hyphomicrobiales</taxon>
        <taxon>Pleomorphomonadaceae</taxon>
        <taxon>Hartmannibacter</taxon>
    </lineage>
</organism>
<dbReference type="InterPro" id="IPR005064">
    <property type="entry name" value="BUG"/>
</dbReference>
<dbReference type="KEGG" id="hdi:HDIA_0339"/>
<keyword evidence="3" id="KW-0675">Receptor</keyword>
<dbReference type="Pfam" id="PF03401">
    <property type="entry name" value="TctC"/>
    <property type="match status" value="1"/>
</dbReference>
<accession>A0A2C9D0U9</accession>
<dbReference type="InterPro" id="IPR042100">
    <property type="entry name" value="Bug_dom1"/>
</dbReference>
<dbReference type="Gene3D" id="3.40.190.10">
    <property type="entry name" value="Periplasmic binding protein-like II"/>
    <property type="match status" value="1"/>
</dbReference>
<evidence type="ECO:0000313" key="3">
    <source>
        <dbReference type="EMBL" id="SON53880.1"/>
    </source>
</evidence>
<dbReference type="PANTHER" id="PTHR42928">
    <property type="entry name" value="TRICARBOXYLATE-BINDING PROTEIN"/>
    <property type="match status" value="1"/>
</dbReference>
<dbReference type="RefSeq" id="WP_099553776.1">
    <property type="nucleotide sequence ID" value="NZ_LT960614.1"/>
</dbReference>
<protein>
    <submittedName>
        <fullName evidence="3">Tripartite tricarboxylate transporter family receptor</fullName>
    </submittedName>
</protein>
<evidence type="ECO:0000256" key="1">
    <source>
        <dbReference type="ARBA" id="ARBA00006987"/>
    </source>
</evidence>
<keyword evidence="4" id="KW-1185">Reference proteome</keyword>
<dbReference type="Gene3D" id="3.40.190.150">
    <property type="entry name" value="Bordetella uptake gene, domain 1"/>
    <property type="match status" value="1"/>
</dbReference>